<name>A0A1X6WZX9_9MICO</name>
<dbReference type="Proteomes" id="UP000195981">
    <property type="component" value="Unassembled WGS sequence"/>
</dbReference>
<dbReference type="InterPro" id="IPR050471">
    <property type="entry name" value="AB_hydrolase"/>
</dbReference>
<dbReference type="InterPro" id="IPR000073">
    <property type="entry name" value="AB_hydrolase_1"/>
</dbReference>
<keyword evidence="3" id="KW-1185">Reference proteome</keyword>
<dbReference type="OrthoDB" id="9804723at2"/>
<dbReference type="PANTHER" id="PTHR43433:SF5">
    <property type="entry name" value="AB HYDROLASE-1 DOMAIN-CONTAINING PROTEIN"/>
    <property type="match status" value="1"/>
</dbReference>
<gene>
    <name evidence="2" type="ORF">FM110_06540</name>
</gene>
<feature type="domain" description="AB hydrolase-1" evidence="1">
    <location>
        <begin position="30"/>
        <end position="131"/>
    </location>
</feature>
<evidence type="ECO:0000259" key="1">
    <source>
        <dbReference type="Pfam" id="PF00561"/>
    </source>
</evidence>
<evidence type="ECO:0000313" key="2">
    <source>
        <dbReference type="EMBL" id="SLM91455.1"/>
    </source>
</evidence>
<dbReference type="EMBL" id="FWFG01000059">
    <property type="protein sequence ID" value="SLM91455.1"/>
    <property type="molecule type" value="Genomic_DNA"/>
</dbReference>
<dbReference type="GO" id="GO:0016746">
    <property type="term" value="F:acyltransferase activity"/>
    <property type="evidence" value="ECO:0007669"/>
    <property type="project" value="UniProtKB-KW"/>
</dbReference>
<keyword evidence="2" id="KW-0378">Hydrolase</keyword>
<dbReference type="InterPro" id="IPR029058">
    <property type="entry name" value="AB_hydrolase_fold"/>
</dbReference>
<dbReference type="GO" id="GO:0016787">
    <property type="term" value="F:hydrolase activity"/>
    <property type="evidence" value="ECO:0007669"/>
    <property type="project" value="UniProtKB-KW"/>
</dbReference>
<accession>A0A1X6WZX9</accession>
<keyword evidence="2" id="KW-0808">Transferase</keyword>
<reference evidence="2 3" key="1">
    <citation type="submission" date="2017-02" db="EMBL/GenBank/DDBJ databases">
        <authorList>
            <person name="Peterson S.W."/>
        </authorList>
    </citation>
    <scope>NUCLEOTIDE SEQUENCE [LARGE SCALE GENOMIC DNA]</scope>
    <source>
        <strain evidence="2 3">CIP104813</strain>
    </source>
</reference>
<organism evidence="2 3">
    <name type="scientific">Brachybacterium nesterenkovii</name>
    <dbReference type="NCBI Taxonomy" id="47847"/>
    <lineage>
        <taxon>Bacteria</taxon>
        <taxon>Bacillati</taxon>
        <taxon>Actinomycetota</taxon>
        <taxon>Actinomycetes</taxon>
        <taxon>Micrococcales</taxon>
        <taxon>Dermabacteraceae</taxon>
        <taxon>Brachybacterium</taxon>
    </lineage>
</organism>
<proteinExistence type="predicted"/>
<dbReference type="Pfam" id="PF00561">
    <property type="entry name" value="Abhydrolase_1"/>
    <property type="match status" value="1"/>
</dbReference>
<dbReference type="SUPFAM" id="SSF53474">
    <property type="entry name" value="alpha/beta-Hydrolases"/>
    <property type="match status" value="1"/>
</dbReference>
<dbReference type="PANTHER" id="PTHR43433">
    <property type="entry name" value="HYDROLASE, ALPHA/BETA FOLD FAMILY PROTEIN"/>
    <property type="match status" value="1"/>
</dbReference>
<evidence type="ECO:0000313" key="3">
    <source>
        <dbReference type="Proteomes" id="UP000195981"/>
    </source>
</evidence>
<protein>
    <submittedName>
        <fullName evidence="2">Putative hydrolase/acyltransferase</fullName>
    </submittedName>
</protein>
<dbReference type="Gene3D" id="3.40.50.1820">
    <property type="entry name" value="alpha/beta hydrolase"/>
    <property type="match status" value="1"/>
</dbReference>
<keyword evidence="2" id="KW-0012">Acyltransferase</keyword>
<dbReference type="AlphaFoldDB" id="A0A1X6WZX9"/>
<sequence>MQVIPSPVDGIDLAYDLTRPATGAASDARPVVLLHGSVLTRAIWRGLGYLAPLAAERPVVRIDVRGHGRSGRPHEAAAYTQEVLVADLLAVLDHAGIERAHLLGYSLGARIAVTAAVTVPERVDRLVSLGGSAAAQSGALETVFFPGVLDALRAGGMEAFCAGQGLGPETTDRRRAATRQAFLAADPLAMAALFEATDATPGIDDARLVACEAPALWMAGTRDQPRCDESRHAAAVMPRGRFVPLPGRTHGGTLSPAGPVLDEVLPLLREG</sequence>